<dbReference type="Proteomes" id="UP001207468">
    <property type="component" value="Unassembled WGS sequence"/>
</dbReference>
<evidence type="ECO:0000313" key="1">
    <source>
        <dbReference type="EMBL" id="KAI9441993.1"/>
    </source>
</evidence>
<gene>
    <name evidence="1" type="ORF">F5148DRAFT_988899</name>
</gene>
<evidence type="ECO:0000313" key="2">
    <source>
        <dbReference type="Proteomes" id="UP001207468"/>
    </source>
</evidence>
<reference evidence="1" key="1">
    <citation type="submission" date="2021-03" db="EMBL/GenBank/DDBJ databases">
        <title>Evolutionary priming and transition to the ectomycorrhizal habit in an iconic lineage of mushroom-forming fungi: is preadaptation a requirement?</title>
        <authorList>
            <consortium name="DOE Joint Genome Institute"/>
            <person name="Looney B.P."/>
            <person name="Miyauchi S."/>
            <person name="Morin E."/>
            <person name="Drula E."/>
            <person name="Courty P.E."/>
            <person name="Chicoki N."/>
            <person name="Fauchery L."/>
            <person name="Kohler A."/>
            <person name="Kuo A."/>
            <person name="LaButti K."/>
            <person name="Pangilinan J."/>
            <person name="Lipzen A."/>
            <person name="Riley R."/>
            <person name="Andreopoulos W."/>
            <person name="He G."/>
            <person name="Johnson J."/>
            <person name="Barry K.W."/>
            <person name="Grigoriev I.V."/>
            <person name="Nagy L."/>
            <person name="Hibbett D."/>
            <person name="Henrissat B."/>
            <person name="Matheny P.B."/>
            <person name="Labbe J."/>
            <person name="Martin A.F."/>
        </authorList>
    </citation>
    <scope>NUCLEOTIDE SEQUENCE</scope>
    <source>
        <strain evidence="1">BPL698</strain>
    </source>
</reference>
<name>A0ACC0TTE6_9AGAM</name>
<dbReference type="EMBL" id="JAGFNK010000731">
    <property type="protein sequence ID" value="KAI9441993.1"/>
    <property type="molecule type" value="Genomic_DNA"/>
</dbReference>
<keyword evidence="1" id="KW-0378">Hydrolase</keyword>
<sequence>MNYQINDVRLHVEDHGHGKPALLFLHFWGGSTRTWTEVTDILSPEFRCVRYDYRGWGQSEKPETGYSIKELASDTLMLIKELWLDDYVIVGHSMGGKIAQYIASLSPAGLRGLILVAPSPAFATFMPEGMHQNMLVAYTSKPGIEHTIDHVFNASGLSAEIRARTIEDMQRHNEAARVGWPEIAMKEDVAAGLQNIHVPTTVIVGDKDIVDTPERMKKEVVAHIANAEITIIPQVGHLSMLQAPREGSGHHLIFCCKQIIAALAPAVGWRVLHKTFSGLAN</sequence>
<protein>
    <submittedName>
        <fullName evidence="1">Alpha/beta hydrolase fold protein</fullName>
    </submittedName>
</protein>
<organism evidence="1 2">
    <name type="scientific">Russula earlei</name>
    <dbReference type="NCBI Taxonomy" id="71964"/>
    <lineage>
        <taxon>Eukaryota</taxon>
        <taxon>Fungi</taxon>
        <taxon>Dikarya</taxon>
        <taxon>Basidiomycota</taxon>
        <taxon>Agaricomycotina</taxon>
        <taxon>Agaricomycetes</taxon>
        <taxon>Russulales</taxon>
        <taxon>Russulaceae</taxon>
        <taxon>Russula</taxon>
    </lineage>
</organism>
<comment type="caution">
    <text evidence="1">The sequence shown here is derived from an EMBL/GenBank/DDBJ whole genome shotgun (WGS) entry which is preliminary data.</text>
</comment>
<accession>A0ACC0TTE6</accession>
<keyword evidence="2" id="KW-1185">Reference proteome</keyword>
<proteinExistence type="predicted"/>